<feature type="compositionally biased region" description="Basic and acidic residues" evidence="1">
    <location>
        <begin position="163"/>
        <end position="177"/>
    </location>
</feature>
<protein>
    <submittedName>
        <fullName evidence="2">Uncharacterized protein</fullName>
    </submittedName>
</protein>
<feature type="region of interest" description="Disordered" evidence="1">
    <location>
        <begin position="1"/>
        <end position="22"/>
    </location>
</feature>
<feature type="region of interest" description="Disordered" evidence="1">
    <location>
        <begin position="65"/>
        <end position="190"/>
    </location>
</feature>
<accession>Q6Z436</accession>
<name>Q6Z436_ORYSJ</name>
<dbReference type="Proteomes" id="UP000000763">
    <property type="component" value="Chromosome 2"/>
</dbReference>
<feature type="compositionally biased region" description="Basic and acidic residues" evidence="1">
    <location>
        <begin position="1"/>
        <end position="10"/>
    </location>
</feature>
<feature type="compositionally biased region" description="Polar residues" evidence="1">
    <location>
        <begin position="105"/>
        <end position="118"/>
    </location>
</feature>
<reference evidence="3" key="2">
    <citation type="journal article" date="2008" name="Nucleic Acids Res.">
        <title>The rice annotation project database (RAP-DB): 2008 update.</title>
        <authorList>
            <consortium name="The rice annotation project (RAP)"/>
        </authorList>
    </citation>
    <scope>GENOME REANNOTATION</scope>
    <source>
        <strain evidence="3">cv. Nipponbare</strain>
    </source>
</reference>
<feature type="compositionally biased region" description="Basic residues" evidence="1">
    <location>
        <begin position="82"/>
        <end position="93"/>
    </location>
</feature>
<sequence>MEHRSPHTHTDAPSPSMHCRLHLSPPAFRTAMVVVPIPNPGERHGHPSHGSWMQDCESSSLIRVNQTTHHHPDTSTPPSHFPAHRHGLCRQPHHPNSPPEHKNGRQPNLHTAQPITRASTERDRSMEPGQTNHPPILDHDQETPSQNSTVKKNKNKRFPSPRDTAREGEEREAETGRADQIATASIADRLARIRRRRRRRGRSRGGEEEKGQLPVRCGWGRGERWGKGIFPVGGICSRRLGGRCDPGRPIGAARARVCLCDVPTNAAGGSGGDGESSFARHRPAVRFTGLGWFGLRPRLLIYVYIYKSKL</sequence>
<dbReference type="AlphaFoldDB" id="Q6Z436"/>
<proteinExistence type="predicted"/>
<gene>
    <name evidence="2" type="primary">P0479D12.12</name>
</gene>
<evidence type="ECO:0000313" key="2">
    <source>
        <dbReference type="EMBL" id="BAD13058.1"/>
    </source>
</evidence>
<evidence type="ECO:0000256" key="1">
    <source>
        <dbReference type="SAM" id="MobiDB-lite"/>
    </source>
</evidence>
<evidence type="ECO:0000313" key="3">
    <source>
        <dbReference type="Proteomes" id="UP000000763"/>
    </source>
</evidence>
<reference evidence="3" key="1">
    <citation type="journal article" date="2005" name="Nature">
        <title>The map-based sequence of the rice genome.</title>
        <authorList>
            <consortium name="International rice genome sequencing project (IRGSP)"/>
            <person name="Matsumoto T."/>
            <person name="Wu J."/>
            <person name="Kanamori H."/>
            <person name="Katayose Y."/>
            <person name="Fujisawa M."/>
            <person name="Namiki N."/>
            <person name="Mizuno H."/>
            <person name="Yamamoto K."/>
            <person name="Antonio B.A."/>
            <person name="Baba T."/>
            <person name="Sakata K."/>
            <person name="Nagamura Y."/>
            <person name="Aoki H."/>
            <person name="Arikawa K."/>
            <person name="Arita K."/>
            <person name="Bito T."/>
            <person name="Chiden Y."/>
            <person name="Fujitsuka N."/>
            <person name="Fukunaka R."/>
            <person name="Hamada M."/>
            <person name="Harada C."/>
            <person name="Hayashi A."/>
            <person name="Hijishita S."/>
            <person name="Honda M."/>
            <person name="Hosokawa S."/>
            <person name="Ichikawa Y."/>
            <person name="Idonuma A."/>
            <person name="Iijima M."/>
            <person name="Ikeda M."/>
            <person name="Ikeno M."/>
            <person name="Ito K."/>
            <person name="Ito S."/>
            <person name="Ito T."/>
            <person name="Ito Y."/>
            <person name="Ito Y."/>
            <person name="Iwabuchi A."/>
            <person name="Kamiya K."/>
            <person name="Karasawa W."/>
            <person name="Kurita K."/>
            <person name="Katagiri S."/>
            <person name="Kikuta A."/>
            <person name="Kobayashi H."/>
            <person name="Kobayashi N."/>
            <person name="Machita K."/>
            <person name="Maehara T."/>
            <person name="Masukawa M."/>
            <person name="Mizubayashi T."/>
            <person name="Mukai Y."/>
            <person name="Nagasaki H."/>
            <person name="Nagata Y."/>
            <person name="Naito S."/>
            <person name="Nakashima M."/>
            <person name="Nakama Y."/>
            <person name="Nakamichi Y."/>
            <person name="Nakamura M."/>
            <person name="Meguro A."/>
            <person name="Negishi M."/>
            <person name="Ohta I."/>
            <person name="Ohta T."/>
            <person name="Okamoto M."/>
            <person name="Ono N."/>
            <person name="Saji S."/>
            <person name="Sakaguchi M."/>
            <person name="Sakai K."/>
            <person name="Shibata M."/>
            <person name="Shimokawa T."/>
            <person name="Song J."/>
            <person name="Takazaki Y."/>
            <person name="Terasawa K."/>
            <person name="Tsugane M."/>
            <person name="Tsuji K."/>
            <person name="Ueda S."/>
            <person name="Waki K."/>
            <person name="Yamagata H."/>
            <person name="Yamamoto M."/>
            <person name="Yamamoto S."/>
            <person name="Yamane H."/>
            <person name="Yoshiki S."/>
            <person name="Yoshihara R."/>
            <person name="Yukawa K."/>
            <person name="Zhong H."/>
            <person name="Yano M."/>
            <person name="Yuan Q."/>
            <person name="Ouyang S."/>
            <person name="Liu J."/>
            <person name="Jones K.M."/>
            <person name="Gansberger K."/>
            <person name="Moffat K."/>
            <person name="Hill J."/>
            <person name="Bera J."/>
            <person name="Fadrosh D."/>
            <person name="Jin S."/>
            <person name="Johri S."/>
            <person name="Kim M."/>
            <person name="Overton L."/>
            <person name="Reardon M."/>
            <person name="Tsitrin T."/>
            <person name="Vuong H."/>
            <person name="Weaver B."/>
            <person name="Ciecko A."/>
            <person name="Tallon L."/>
            <person name="Jackson J."/>
            <person name="Pai G."/>
            <person name="Aken S.V."/>
            <person name="Utterback T."/>
            <person name="Reidmuller S."/>
            <person name="Feldblyum T."/>
            <person name="Hsiao J."/>
            <person name="Zismann V."/>
            <person name="Iobst S."/>
            <person name="de Vazeille A.R."/>
            <person name="Buell C.R."/>
            <person name="Ying K."/>
            <person name="Li Y."/>
            <person name="Lu T."/>
            <person name="Huang Y."/>
            <person name="Zhao Q."/>
            <person name="Feng Q."/>
            <person name="Zhang L."/>
            <person name="Zhu J."/>
            <person name="Weng Q."/>
            <person name="Mu J."/>
            <person name="Lu Y."/>
            <person name="Fan D."/>
            <person name="Liu Y."/>
            <person name="Guan J."/>
            <person name="Zhang Y."/>
            <person name="Yu S."/>
            <person name="Liu X."/>
            <person name="Zhang Y."/>
            <person name="Hong G."/>
            <person name="Han B."/>
            <person name="Choisne N."/>
            <person name="Demange N."/>
            <person name="Orjeda G."/>
            <person name="Samain S."/>
            <person name="Cattolico L."/>
            <person name="Pelletier E."/>
            <person name="Couloux A."/>
            <person name="Segurens B."/>
            <person name="Wincker P."/>
            <person name="D'Hont A."/>
            <person name="Scarpelli C."/>
            <person name="Weissenbach J."/>
            <person name="Salanoubat M."/>
            <person name="Quetier F."/>
            <person name="Yu Y."/>
            <person name="Kim H.R."/>
            <person name="Rambo T."/>
            <person name="Currie J."/>
            <person name="Collura K."/>
            <person name="Luo M."/>
            <person name="Yang T."/>
            <person name="Ammiraju J.S.S."/>
            <person name="Engler F."/>
            <person name="Soderlund C."/>
            <person name="Wing R.A."/>
            <person name="Palmer L.E."/>
            <person name="de la Bastide M."/>
            <person name="Spiegel L."/>
            <person name="Nascimento L."/>
            <person name="Zutavern T."/>
            <person name="O'Shaughnessy A."/>
            <person name="Dike S."/>
            <person name="Dedhia N."/>
            <person name="Preston R."/>
            <person name="Balija V."/>
            <person name="McCombie W.R."/>
            <person name="Chow T."/>
            <person name="Chen H."/>
            <person name="Chung M."/>
            <person name="Chen C."/>
            <person name="Shaw J."/>
            <person name="Wu H."/>
            <person name="Hsiao K."/>
            <person name="Chao Y."/>
            <person name="Chu M."/>
            <person name="Cheng C."/>
            <person name="Hour A."/>
            <person name="Lee P."/>
            <person name="Lin S."/>
            <person name="Lin Y."/>
            <person name="Liou J."/>
            <person name="Liu S."/>
            <person name="Hsing Y."/>
            <person name="Raghuvanshi S."/>
            <person name="Mohanty A."/>
            <person name="Bharti A.K."/>
            <person name="Gaur A."/>
            <person name="Gupta V."/>
            <person name="Kumar D."/>
            <person name="Ravi V."/>
            <person name="Vij S."/>
            <person name="Kapur A."/>
            <person name="Khurana P."/>
            <person name="Khurana P."/>
            <person name="Khurana J.P."/>
            <person name="Tyagi A.K."/>
            <person name="Gaikwad K."/>
            <person name="Singh A."/>
            <person name="Dalal V."/>
            <person name="Srivastava S."/>
            <person name="Dixit A."/>
            <person name="Pal A.K."/>
            <person name="Ghazi I.A."/>
            <person name="Yadav M."/>
            <person name="Pandit A."/>
            <person name="Bhargava A."/>
            <person name="Sureshbabu K."/>
            <person name="Batra K."/>
            <person name="Sharma T.R."/>
            <person name="Mohapatra T."/>
            <person name="Singh N.K."/>
            <person name="Messing J."/>
            <person name="Nelson A.B."/>
            <person name="Fuks G."/>
            <person name="Kavchok S."/>
            <person name="Keizer G."/>
            <person name="Linton E."/>
            <person name="Llaca V."/>
            <person name="Song R."/>
            <person name="Tanyolac B."/>
            <person name="Young S."/>
            <person name="Ho-Il K."/>
            <person name="Hahn J.H."/>
            <person name="Sangsakoo G."/>
            <person name="Vanavichit A."/>
            <person name="de Mattos Luiz.A.T."/>
            <person name="Zimmer P.D."/>
            <person name="Malone G."/>
            <person name="Dellagostin O."/>
            <person name="de Oliveira A.C."/>
            <person name="Bevan M."/>
            <person name="Bancroft I."/>
            <person name="Minx P."/>
            <person name="Cordum H."/>
            <person name="Wilson R."/>
            <person name="Cheng Z."/>
            <person name="Jin W."/>
            <person name="Jiang J."/>
            <person name="Leong S.A."/>
            <person name="Iwama H."/>
            <person name="Gojobori T."/>
            <person name="Itoh T."/>
            <person name="Niimura Y."/>
            <person name="Fujii Y."/>
            <person name="Habara T."/>
            <person name="Sakai H."/>
            <person name="Sato Y."/>
            <person name="Wilson G."/>
            <person name="Kumar K."/>
            <person name="McCouch S."/>
            <person name="Juretic N."/>
            <person name="Hoen D."/>
            <person name="Wright S."/>
            <person name="Bruskiewich R."/>
            <person name="Bureau T."/>
            <person name="Miyao A."/>
            <person name="Hirochika H."/>
            <person name="Nishikawa T."/>
            <person name="Kadowaki K."/>
            <person name="Sugiura M."/>
            <person name="Burr B."/>
            <person name="Sasaki T."/>
        </authorList>
    </citation>
    <scope>NUCLEOTIDE SEQUENCE [LARGE SCALE GENOMIC DNA]</scope>
    <source>
        <strain evidence="3">cv. Nipponbare</strain>
    </source>
</reference>
<dbReference type="EMBL" id="AP005191">
    <property type="protein sequence ID" value="BAD13058.1"/>
    <property type="molecule type" value="Genomic_DNA"/>
</dbReference>
<organism evidence="2 3">
    <name type="scientific">Oryza sativa subsp. japonica</name>
    <name type="common">Rice</name>
    <dbReference type="NCBI Taxonomy" id="39947"/>
    <lineage>
        <taxon>Eukaryota</taxon>
        <taxon>Viridiplantae</taxon>
        <taxon>Streptophyta</taxon>
        <taxon>Embryophyta</taxon>
        <taxon>Tracheophyta</taxon>
        <taxon>Spermatophyta</taxon>
        <taxon>Magnoliopsida</taxon>
        <taxon>Liliopsida</taxon>
        <taxon>Poales</taxon>
        <taxon>Poaceae</taxon>
        <taxon>BOP clade</taxon>
        <taxon>Oryzoideae</taxon>
        <taxon>Oryzeae</taxon>
        <taxon>Oryzinae</taxon>
        <taxon>Oryza</taxon>
        <taxon>Oryza sativa</taxon>
    </lineage>
</organism>